<dbReference type="Pfam" id="PF08281">
    <property type="entry name" value="Sigma70_r4_2"/>
    <property type="match status" value="1"/>
</dbReference>
<dbReference type="PANTHER" id="PTHR43133:SF51">
    <property type="entry name" value="RNA POLYMERASE SIGMA FACTOR"/>
    <property type="match status" value="1"/>
</dbReference>
<dbReference type="NCBIfam" id="TIGR02937">
    <property type="entry name" value="sigma70-ECF"/>
    <property type="match status" value="1"/>
</dbReference>
<reference evidence="7 8" key="1">
    <citation type="submission" date="2021-03" db="EMBL/GenBank/DDBJ databases">
        <title>Genomic Encyclopedia of Type Strains, Phase IV (KMG-IV): sequencing the most valuable type-strain genomes for metagenomic binning, comparative biology and taxonomic classification.</title>
        <authorList>
            <person name="Goeker M."/>
        </authorList>
    </citation>
    <scope>NUCLEOTIDE SEQUENCE [LARGE SCALE GENOMIC DNA]</scope>
    <source>
        <strain evidence="7 8">DSM 14349</strain>
    </source>
</reference>
<keyword evidence="8" id="KW-1185">Reference proteome</keyword>
<evidence type="ECO:0000313" key="8">
    <source>
        <dbReference type="Proteomes" id="UP001519272"/>
    </source>
</evidence>
<protein>
    <submittedName>
        <fullName evidence="7">RNA polymerase sigma-70 factor (ECF subfamily)</fullName>
    </submittedName>
</protein>
<keyword evidence="3" id="KW-0731">Sigma factor</keyword>
<feature type="domain" description="RNA polymerase sigma-70 region 2" evidence="5">
    <location>
        <begin position="25"/>
        <end position="92"/>
    </location>
</feature>
<dbReference type="InterPro" id="IPR014284">
    <property type="entry name" value="RNA_pol_sigma-70_dom"/>
</dbReference>
<dbReference type="Gene3D" id="1.10.1740.10">
    <property type="match status" value="1"/>
</dbReference>
<dbReference type="InterPro" id="IPR039425">
    <property type="entry name" value="RNA_pol_sigma-70-like"/>
</dbReference>
<comment type="similarity">
    <text evidence="1">Belongs to the sigma-70 factor family. ECF subfamily.</text>
</comment>
<dbReference type="InterPro" id="IPR013249">
    <property type="entry name" value="RNA_pol_sigma70_r4_t2"/>
</dbReference>
<dbReference type="RefSeq" id="WP_210090365.1">
    <property type="nucleotide sequence ID" value="NZ_JAGGKG010000018.1"/>
</dbReference>
<accession>A0ABS4FW23</accession>
<dbReference type="InterPro" id="IPR036388">
    <property type="entry name" value="WH-like_DNA-bd_sf"/>
</dbReference>
<evidence type="ECO:0000259" key="6">
    <source>
        <dbReference type="Pfam" id="PF08281"/>
    </source>
</evidence>
<dbReference type="Gene3D" id="1.10.10.10">
    <property type="entry name" value="Winged helix-like DNA-binding domain superfamily/Winged helix DNA-binding domain"/>
    <property type="match status" value="1"/>
</dbReference>
<dbReference type="InterPro" id="IPR013325">
    <property type="entry name" value="RNA_pol_sigma_r2"/>
</dbReference>
<dbReference type="Pfam" id="PF04542">
    <property type="entry name" value="Sigma70_r2"/>
    <property type="match status" value="1"/>
</dbReference>
<name>A0ABS4FW23_9BACL</name>
<dbReference type="EMBL" id="JAGGKG010000018">
    <property type="protein sequence ID" value="MBP1906769.1"/>
    <property type="molecule type" value="Genomic_DNA"/>
</dbReference>
<evidence type="ECO:0000259" key="5">
    <source>
        <dbReference type="Pfam" id="PF04542"/>
    </source>
</evidence>
<evidence type="ECO:0000256" key="2">
    <source>
        <dbReference type="ARBA" id="ARBA00023015"/>
    </source>
</evidence>
<dbReference type="CDD" id="cd06171">
    <property type="entry name" value="Sigma70_r4"/>
    <property type="match status" value="1"/>
</dbReference>
<evidence type="ECO:0000313" key="7">
    <source>
        <dbReference type="EMBL" id="MBP1906769.1"/>
    </source>
</evidence>
<keyword evidence="2" id="KW-0805">Transcription regulation</keyword>
<dbReference type="PANTHER" id="PTHR43133">
    <property type="entry name" value="RNA POLYMERASE ECF-TYPE SIGMA FACTO"/>
    <property type="match status" value="1"/>
</dbReference>
<organism evidence="7 8">
    <name type="scientific">Paenibacillus turicensis</name>
    <dbReference type="NCBI Taxonomy" id="160487"/>
    <lineage>
        <taxon>Bacteria</taxon>
        <taxon>Bacillati</taxon>
        <taxon>Bacillota</taxon>
        <taxon>Bacilli</taxon>
        <taxon>Bacillales</taxon>
        <taxon>Paenibacillaceae</taxon>
        <taxon>Paenibacillus</taxon>
    </lineage>
</organism>
<sequence>MQQQIDVEEVKRAQNGDREAFIQIFRKLEKELYSLAKSIVKTDEDCADVFQETTLKVYKSLSTLRKPNYFKTWVFRILINECNQLLRMRKRTVVMADVPEEAPMSKPYNNHTDVDLQEAVENLDENLRIVISLFYFQDLSIKQIADVLDISQGAVKTRLHRARGLLAQQVKQSRERELEYGKI</sequence>
<gene>
    <name evidence="7" type="ORF">J2Z32_003433</name>
</gene>
<dbReference type="InterPro" id="IPR013324">
    <property type="entry name" value="RNA_pol_sigma_r3/r4-like"/>
</dbReference>
<feature type="domain" description="RNA polymerase sigma factor 70 region 4 type 2" evidence="6">
    <location>
        <begin position="115"/>
        <end position="163"/>
    </location>
</feature>
<comment type="caution">
    <text evidence="7">The sequence shown here is derived from an EMBL/GenBank/DDBJ whole genome shotgun (WGS) entry which is preliminary data.</text>
</comment>
<dbReference type="Proteomes" id="UP001519272">
    <property type="component" value="Unassembled WGS sequence"/>
</dbReference>
<proteinExistence type="inferred from homology"/>
<evidence type="ECO:0000256" key="4">
    <source>
        <dbReference type="ARBA" id="ARBA00023163"/>
    </source>
</evidence>
<evidence type="ECO:0000256" key="1">
    <source>
        <dbReference type="ARBA" id="ARBA00010641"/>
    </source>
</evidence>
<keyword evidence="4" id="KW-0804">Transcription</keyword>
<dbReference type="InterPro" id="IPR007627">
    <property type="entry name" value="RNA_pol_sigma70_r2"/>
</dbReference>
<evidence type="ECO:0000256" key="3">
    <source>
        <dbReference type="ARBA" id="ARBA00023082"/>
    </source>
</evidence>
<dbReference type="SUPFAM" id="SSF88659">
    <property type="entry name" value="Sigma3 and sigma4 domains of RNA polymerase sigma factors"/>
    <property type="match status" value="1"/>
</dbReference>
<dbReference type="SUPFAM" id="SSF88946">
    <property type="entry name" value="Sigma2 domain of RNA polymerase sigma factors"/>
    <property type="match status" value="1"/>
</dbReference>